<evidence type="ECO:0000256" key="5">
    <source>
        <dbReference type="SAM" id="MobiDB-lite"/>
    </source>
</evidence>
<comment type="similarity">
    <text evidence="1">Belongs to the LDH/MDH superfamily. MDH type 2 family.</text>
</comment>
<reference evidence="7 8" key="1">
    <citation type="journal article" date="2023" name="Arcadia Sci">
        <title>De novo assembly of a long-read Amblyomma americanum tick genome.</title>
        <authorList>
            <person name="Chou S."/>
            <person name="Poskanzer K.E."/>
            <person name="Rollins M."/>
            <person name="Thuy-Boun P.S."/>
        </authorList>
    </citation>
    <scope>NUCLEOTIDE SEQUENCE [LARGE SCALE GENOMIC DNA]</scope>
    <source>
        <strain evidence="7">F_SG_1</strain>
        <tissue evidence="7">Salivary glands</tissue>
    </source>
</reference>
<dbReference type="InterPro" id="IPR010945">
    <property type="entry name" value="Malate_DH_type2"/>
</dbReference>
<dbReference type="EC" id="1.1.1.37" evidence="4"/>
<comment type="caution">
    <text evidence="7">The sequence shown here is derived from an EMBL/GenBank/DDBJ whole genome shotgun (WGS) entry which is preliminary data.</text>
</comment>
<feature type="compositionally biased region" description="Basic and acidic residues" evidence="5">
    <location>
        <begin position="24"/>
        <end position="39"/>
    </location>
</feature>
<keyword evidence="4" id="KW-0816">Tricarboxylic acid cycle</keyword>
<dbReference type="PROSITE" id="PS00068">
    <property type="entry name" value="MDH"/>
    <property type="match status" value="1"/>
</dbReference>
<dbReference type="GO" id="GO:0030060">
    <property type="term" value="F:L-malate dehydrogenase (NAD+) activity"/>
    <property type="evidence" value="ECO:0007669"/>
    <property type="project" value="UniProtKB-EC"/>
</dbReference>
<dbReference type="EMBL" id="JARKHS020030629">
    <property type="protein sequence ID" value="KAK8761940.1"/>
    <property type="molecule type" value="Genomic_DNA"/>
</dbReference>
<dbReference type="FunFam" id="3.40.50.720:FF:000010">
    <property type="entry name" value="Malate dehydrogenase"/>
    <property type="match status" value="1"/>
</dbReference>
<evidence type="ECO:0000256" key="4">
    <source>
        <dbReference type="RuleBase" id="RU003405"/>
    </source>
</evidence>
<accession>A0AAQ4DHK0</accession>
<keyword evidence="8" id="KW-1185">Reference proteome</keyword>
<gene>
    <name evidence="7" type="ORF">V5799_026791</name>
</gene>
<dbReference type="PANTHER" id="PTHR23382">
    <property type="entry name" value="MALATE DEHYDROGENASE"/>
    <property type="match status" value="1"/>
</dbReference>
<evidence type="ECO:0000259" key="6">
    <source>
        <dbReference type="Pfam" id="PF00056"/>
    </source>
</evidence>
<evidence type="ECO:0000256" key="3">
    <source>
        <dbReference type="ARBA" id="ARBA00023027"/>
    </source>
</evidence>
<evidence type="ECO:0000313" key="8">
    <source>
        <dbReference type="Proteomes" id="UP001321473"/>
    </source>
</evidence>
<feature type="region of interest" description="Disordered" evidence="5">
    <location>
        <begin position="16"/>
        <end position="52"/>
    </location>
</feature>
<dbReference type="Gene3D" id="3.40.50.720">
    <property type="entry name" value="NAD(P)-binding Rossmann-like Domain"/>
    <property type="match status" value="1"/>
</dbReference>
<keyword evidence="3 4" id="KW-0520">NAD</keyword>
<dbReference type="Proteomes" id="UP001321473">
    <property type="component" value="Unassembled WGS sequence"/>
</dbReference>
<comment type="catalytic activity">
    <reaction evidence="4">
        <text>(S)-malate + NAD(+) = oxaloacetate + NADH + H(+)</text>
        <dbReference type="Rhea" id="RHEA:21432"/>
        <dbReference type="ChEBI" id="CHEBI:15378"/>
        <dbReference type="ChEBI" id="CHEBI:15589"/>
        <dbReference type="ChEBI" id="CHEBI:16452"/>
        <dbReference type="ChEBI" id="CHEBI:57540"/>
        <dbReference type="ChEBI" id="CHEBI:57945"/>
        <dbReference type="EC" id="1.1.1.37"/>
    </reaction>
</comment>
<keyword evidence="2 4" id="KW-0560">Oxidoreductase</keyword>
<evidence type="ECO:0000256" key="1">
    <source>
        <dbReference type="ARBA" id="ARBA00009613"/>
    </source>
</evidence>
<dbReference type="AlphaFoldDB" id="A0AAQ4DHK0"/>
<proteinExistence type="inferred from homology"/>
<protein>
    <recommendedName>
        <fullName evidence="4">Malate dehydrogenase</fullName>
        <ecNumber evidence="4">1.1.1.37</ecNumber>
    </recommendedName>
</protein>
<dbReference type="InterPro" id="IPR001236">
    <property type="entry name" value="Lactate/malate_DH_N"/>
</dbReference>
<organism evidence="7 8">
    <name type="scientific">Amblyomma americanum</name>
    <name type="common">Lone star tick</name>
    <dbReference type="NCBI Taxonomy" id="6943"/>
    <lineage>
        <taxon>Eukaryota</taxon>
        <taxon>Metazoa</taxon>
        <taxon>Ecdysozoa</taxon>
        <taxon>Arthropoda</taxon>
        <taxon>Chelicerata</taxon>
        <taxon>Arachnida</taxon>
        <taxon>Acari</taxon>
        <taxon>Parasitiformes</taxon>
        <taxon>Ixodida</taxon>
        <taxon>Ixodoidea</taxon>
        <taxon>Ixodidae</taxon>
        <taxon>Amblyomminae</taxon>
        <taxon>Amblyomma</taxon>
    </lineage>
</organism>
<feature type="domain" description="Lactate/malate dehydrogenase N-terminal" evidence="6">
    <location>
        <begin position="140"/>
        <end position="287"/>
    </location>
</feature>
<dbReference type="GO" id="GO:0006108">
    <property type="term" value="P:malate metabolic process"/>
    <property type="evidence" value="ECO:0007669"/>
    <property type="project" value="InterPro"/>
</dbReference>
<sequence length="319" mass="34003">MLKKGVVPSIFNQYPSYLRPAPAKSRDDSSIKKRKREDSPVGTVHRPEPGPSGVTAVEAVELYLAASESSDAADTRKETESTRLIASGASLYHRAAFSCVQVSVGGVGGVTLRTFEGECEGRSLVSLAASNADAMSKEPVRVLVTGAAGQIAYSLVPIIAKGHVFGADQPVILHLLDIPMMMGVLNGVVMELVDCAFPLLKDVVATDDEKVAFAGIDVAFLVGSMPRKEGMERKDLLAANVKIFKSQGRALDQFAKKSVKVLVVGNPANTNAFICSKYAPSIPKENFTAMTRLDHNRAKGQVRNVLCSAAALGIFNDRV</sequence>
<dbReference type="Pfam" id="PF00056">
    <property type="entry name" value="Ldh_1_N"/>
    <property type="match status" value="1"/>
</dbReference>
<evidence type="ECO:0000313" key="7">
    <source>
        <dbReference type="EMBL" id="KAK8761940.1"/>
    </source>
</evidence>
<dbReference type="GO" id="GO:0006099">
    <property type="term" value="P:tricarboxylic acid cycle"/>
    <property type="evidence" value="ECO:0007669"/>
    <property type="project" value="UniProtKB-KW"/>
</dbReference>
<evidence type="ECO:0000256" key="2">
    <source>
        <dbReference type="ARBA" id="ARBA00023002"/>
    </source>
</evidence>
<name>A0AAQ4DHK0_AMBAM</name>
<dbReference type="SUPFAM" id="SSF51735">
    <property type="entry name" value="NAD(P)-binding Rossmann-fold domains"/>
    <property type="match status" value="1"/>
</dbReference>
<dbReference type="InterPro" id="IPR001252">
    <property type="entry name" value="Malate_DH_AS"/>
</dbReference>
<dbReference type="InterPro" id="IPR036291">
    <property type="entry name" value="NAD(P)-bd_dom_sf"/>
</dbReference>